<evidence type="ECO:0000256" key="1">
    <source>
        <dbReference type="ARBA" id="ARBA00003357"/>
    </source>
</evidence>
<comment type="similarity">
    <text evidence="3 7">Belongs to the ELOF1 family.</text>
</comment>
<dbReference type="GO" id="GO:0000993">
    <property type="term" value="F:RNA polymerase II complex binding"/>
    <property type="evidence" value="ECO:0007669"/>
    <property type="project" value="TreeGrafter"/>
</dbReference>
<protein>
    <recommendedName>
        <fullName evidence="4 7">Transcription elongation factor 1 homolog</fullName>
    </recommendedName>
</protein>
<comment type="function">
    <text evidence="1 7">Transcription elongation factor implicated in the maintenance of proper chromatin structure in actively transcribed regions.</text>
</comment>
<keyword evidence="7" id="KW-0804">Transcription</keyword>
<keyword evidence="9" id="KW-1185">Reference proteome</keyword>
<dbReference type="FunFam" id="2.20.25.190:FF:000002">
    <property type="entry name" value="Transcription elongation factor 1 homolog"/>
    <property type="match status" value="1"/>
</dbReference>
<comment type="subcellular location">
    <subcellularLocation>
        <location evidence="2 7">Nucleus</location>
    </subcellularLocation>
</comment>
<evidence type="ECO:0000256" key="3">
    <source>
        <dbReference type="ARBA" id="ARBA00009730"/>
    </source>
</evidence>
<evidence type="ECO:0000256" key="5">
    <source>
        <dbReference type="ARBA" id="ARBA00022833"/>
    </source>
</evidence>
<dbReference type="EMBL" id="HG806115">
    <property type="protein sequence ID" value="CDW57081.1"/>
    <property type="molecule type" value="Genomic_DNA"/>
</dbReference>
<proteinExistence type="inferred from homology"/>
<keyword evidence="5 7" id="KW-0862">Zinc</keyword>
<dbReference type="AlphaFoldDB" id="A0A077ZA21"/>
<reference evidence="8" key="2">
    <citation type="submission" date="2014-03" db="EMBL/GenBank/DDBJ databases">
        <title>The whipworm genome and dual-species transcriptomics of an intimate host-pathogen interaction.</title>
        <authorList>
            <person name="Foth B.J."/>
            <person name="Tsai I.J."/>
            <person name="Reid A.J."/>
            <person name="Bancroft A.J."/>
            <person name="Nichol S."/>
            <person name="Tracey A."/>
            <person name="Holroyd N."/>
            <person name="Cotton J.A."/>
            <person name="Stanley E.J."/>
            <person name="Zarowiecki M."/>
            <person name="Liu J.Z."/>
            <person name="Huckvale T."/>
            <person name="Cooper P.J."/>
            <person name="Grencis R.K."/>
            <person name="Berriman M."/>
        </authorList>
    </citation>
    <scope>NUCLEOTIDE SEQUENCE [LARGE SCALE GENOMIC DNA]</scope>
</reference>
<dbReference type="PANTHER" id="PTHR20934:SF0">
    <property type="entry name" value="TRANSCRIPTION ELONGATION FACTOR 1 HOMOLOG"/>
    <property type="match status" value="1"/>
</dbReference>
<keyword evidence="7" id="KW-0479">Metal-binding</keyword>
<keyword evidence="7" id="KW-0863">Zinc-finger</keyword>
<gene>
    <name evidence="8" type="ORF">TTRE_0000536601</name>
</gene>
<name>A0A077ZA21_TRITR</name>
<reference evidence="8" key="1">
    <citation type="submission" date="2014-01" db="EMBL/GenBank/DDBJ databases">
        <authorList>
            <person name="Aslett M."/>
        </authorList>
    </citation>
    <scope>NUCLEOTIDE SEQUENCE</scope>
</reference>
<evidence type="ECO:0000313" key="8">
    <source>
        <dbReference type="EMBL" id="CDW57081.1"/>
    </source>
</evidence>
<dbReference type="STRING" id="36087.A0A077ZA21"/>
<evidence type="ECO:0000256" key="6">
    <source>
        <dbReference type="ARBA" id="ARBA00023242"/>
    </source>
</evidence>
<dbReference type="GO" id="GO:0008270">
    <property type="term" value="F:zinc ion binding"/>
    <property type="evidence" value="ECO:0007669"/>
    <property type="project" value="UniProtKB-KW"/>
</dbReference>
<keyword evidence="6 7" id="KW-0539">Nucleus</keyword>
<sequence length="83" mass="9721">MGRRKAKRKLTQAFKNIQPLDTLFDCPFCNHEKTCEVTMDREHSIAMIKCRICMEDFQTGINYLSEPIDVYGDWIDACEQSNK</sequence>
<dbReference type="OrthoDB" id="445983at2759"/>
<dbReference type="SUPFAM" id="SSF57783">
    <property type="entry name" value="Zinc beta-ribbon"/>
    <property type="match status" value="1"/>
</dbReference>
<organism evidence="8 9">
    <name type="scientific">Trichuris trichiura</name>
    <name type="common">Whipworm</name>
    <name type="synonym">Trichocephalus trichiurus</name>
    <dbReference type="NCBI Taxonomy" id="36087"/>
    <lineage>
        <taxon>Eukaryota</taxon>
        <taxon>Metazoa</taxon>
        <taxon>Ecdysozoa</taxon>
        <taxon>Nematoda</taxon>
        <taxon>Enoplea</taxon>
        <taxon>Dorylaimia</taxon>
        <taxon>Trichinellida</taxon>
        <taxon>Trichuridae</taxon>
        <taxon>Trichuris</taxon>
    </lineage>
</organism>
<dbReference type="Proteomes" id="UP000030665">
    <property type="component" value="Unassembled WGS sequence"/>
</dbReference>
<accession>A0A077ZA21</accession>
<dbReference type="GO" id="GO:0008023">
    <property type="term" value="C:transcription elongation factor complex"/>
    <property type="evidence" value="ECO:0007669"/>
    <property type="project" value="TreeGrafter"/>
</dbReference>
<evidence type="ECO:0000256" key="2">
    <source>
        <dbReference type="ARBA" id="ARBA00004123"/>
    </source>
</evidence>
<dbReference type="GO" id="GO:0006368">
    <property type="term" value="P:transcription elongation by RNA polymerase II"/>
    <property type="evidence" value="ECO:0007669"/>
    <property type="project" value="TreeGrafter"/>
</dbReference>
<keyword evidence="8" id="KW-0648">Protein biosynthesis</keyword>
<keyword evidence="8" id="KW-0251">Elongation factor</keyword>
<dbReference type="InterPro" id="IPR038567">
    <property type="entry name" value="T_Elf1_sf"/>
</dbReference>
<dbReference type="Pfam" id="PF05129">
    <property type="entry name" value="Zn_ribbon_Elf1"/>
    <property type="match status" value="1"/>
</dbReference>
<dbReference type="Gene3D" id="2.20.25.190">
    <property type="match status" value="1"/>
</dbReference>
<dbReference type="PANTHER" id="PTHR20934">
    <property type="entry name" value="TRANSCRIPTION ELONGATION FACTOR 1 HOMOLOG"/>
    <property type="match status" value="1"/>
</dbReference>
<dbReference type="GO" id="GO:0003746">
    <property type="term" value="F:translation elongation factor activity"/>
    <property type="evidence" value="ECO:0007669"/>
    <property type="project" value="UniProtKB-KW"/>
</dbReference>
<evidence type="ECO:0000313" key="9">
    <source>
        <dbReference type="Proteomes" id="UP000030665"/>
    </source>
</evidence>
<evidence type="ECO:0000256" key="7">
    <source>
        <dbReference type="RuleBase" id="RU364033"/>
    </source>
</evidence>
<dbReference type="InterPro" id="IPR007808">
    <property type="entry name" value="Elf1"/>
</dbReference>
<keyword evidence="7" id="KW-0805">Transcription regulation</keyword>
<evidence type="ECO:0000256" key="4">
    <source>
        <dbReference type="ARBA" id="ARBA00014973"/>
    </source>
</evidence>